<keyword evidence="4 8" id="KW-0067">ATP-binding</keyword>
<dbReference type="EMBL" id="JBHSHC010000157">
    <property type="protein sequence ID" value="MFC4770248.1"/>
    <property type="molecule type" value="Genomic_DNA"/>
</dbReference>
<dbReference type="RefSeq" id="WP_380029678.1">
    <property type="nucleotide sequence ID" value="NZ_JBHSHC010000157.1"/>
</dbReference>
<evidence type="ECO:0000256" key="2">
    <source>
        <dbReference type="ARBA" id="ARBA00012274"/>
    </source>
</evidence>
<comment type="similarity">
    <text evidence="1 9">Belongs to the ribonucleoside diphosphate reductase large chain family.</text>
</comment>
<evidence type="ECO:0000256" key="9">
    <source>
        <dbReference type="RuleBase" id="RU003410"/>
    </source>
</evidence>
<dbReference type="Pfam" id="PF03477">
    <property type="entry name" value="ATP-cone"/>
    <property type="match status" value="1"/>
</dbReference>
<dbReference type="InterPro" id="IPR000788">
    <property type="entry name" value="RNR_lg_C"/>
</dbReference>
<keyword evidence="3 8" id="KW-0547">Nucleotide-binding</keyword>
<comment type="caution">
    <text evidence="11">The sequence shown here is derived from an EMBL/GenBank/DDBJ whole genome shotgun (WGS) entry which is preliminary data.</text>
</comment>
<comment type="function">
    <text evidence="9">Provides the precursors necessary for DNA synthesis. Catalyzes the biosynthesis of deoxyribonucleotides from the corresponding ribonucleotides.</text>
</comment>
<dbReference type="Gene3D" id="3.20.70.20">
    <property type="match status" value="2"/>
</dbReference>
<comment type="catalytic activity">
    <reaction evidence="7 9">
        <text>a 2'-deoxyribonucleoside 5'-diphosphate + [thioredoxin]-disulfide + H2O = a ribonucleoside 5'-diphosphate + [thioredoxin]-dithiol</text>
        <dbReference type="Rhea" id="RHEA:23252"/>
        <dbReference type="Rhea" id="RHEA-COMP:10698"/>
        <dbReference type="Rhea" id="RHEA-COMP:10700"/>
        <dbReference type="ChEBI" id="CHEBI:15377"/>
        <dbReference type="ChEBI" id="CHEBI:29950"/>
        <dbReference type="ChEBI" id="CHEBI:50058"/>
        <dbReference type="ChEBI" id="CHEBI:57930"/>
        <dbReference type="ChEBI" id="CHEBI:73316"/>
        <dbReference type="EC" id="1.17.4.1"/>
    </reaction>
</comment>
<organism evidence="11 12">
    <name type="scientific">Effusibacillus consociatus</name>
    <dbReference type="NCBI Taxonomy" id="1117041"/>
    <lineage>
        <taxon>Bacteria</taxon>
        <taxon>Bacillati</taxon>
        <taxon>Bacillota</taxon>
        <taxon>Bacilli</taxon>
        <taxon>Bacillales</taxon>
        <taxon>Alicyclobacillaceae</taxon>
        <taxon>Effusibacillus</taxon>
    </lineage>
</organism>
<keyword evidence="6 9" id="KW-0215">Deoxyribonucleotide synthesis</keyword>
<evidence type="ECO:0000256" key="5">
    <source>
        <dbReference type="ARBA" id="ARBA00023002"/>
    </source>
</evidence>
<evidence type="ECO:0000256" key="6">
    <source>
        <dbReference type="ARBA" id="ARBA00023116"/>
    </source>
</evidence>
<evidence type="ECO:0000256" key="3">
    <source>
        <dbReference type="ARBA" id="ARBA00022741"/>
    </source>
</evidence>
<dbReference type="EC" id="1.17.4.1" evidence="2 9"/>
<gene>
    <name evidence="11" type="ORF">ACFO8Q_23510</name>
</gene>
<dbReference type="Proteomes" id="UP001596002">
    <property type="component" value="Unassembled WGS sequence"/>
</dbReference>
<evidence type="ECO:0000256" key="4">
    <source>
        <dbReference type="ARBA" id="ARBA00022840"/>
    </source>
</evidence>
<proteinExistence type="inferred from homology"/>
<evidence type="ECO:0000256" key="8">
    <source>
        <dbReference type="PROSITE-ProRule" id="PRU00492"/>
    </source>
</evidence>
<name>A0ABV9Q8N5_9BACL</name>
<protein>
    <recommendedName>
        <fullName evidence="2 9">Ribonucleoside-diphosphate reductase</fullName>
        <ecNumber evidence="2 9">1.17.4.1</ecNumber>
    </recommendedName>
</protein>
<dbReference type="PROSITE" id="PS51161">
    <property type="entry name" value="ATP_CONE"/>
    <property type="match status" value="1"/>
</dbReference>
<evidence type="ECO:0000313" key="11">
    <source>
        <dbReference type="EMBL" id="MFC4770248.1"/>
    </source>
</evidence>
<dbReference type="InterPro" id="IPR005144">
    <property type="entry name" value="ATP-cone_dom"/>
</dbReference>
<evidence type="ECO:0000256" key="1">
    <source>
        <dbReference type="ARBA" id="ARBA00010406"/>
    </source>
</evidence>
<dbReference type="InterPro" id="IPR008926">
    <property type="entry name" value="RNR_R1-su_N"/>
</dbReference>
<dbReference type="PANTHER" id="PTHR11573:SF6">
    <property type="entry name" value="RIBONUCLEOSIDE-DIPHOSPHATE REDUCTASE LARGE SUBUNIT"/>
    <property type="match status" value="1"/>
</dbReference>
<dbReference type="SUPFAM" id="SSF51998">
    <property type="entry name" value="PFL-like glycyl radical enzymes"/>
    <property type="match status" value="1"/>
</dbReference>
<evidence type="ECO:0000313" key="12">
    <source>
        <dbReference type="Proteomes" id="UP001596002"/>
    </source>
</evidence>
<feature type="domain" description="ATP-cone" evidence="10">
    <location>
        <begin position="1"/>
        <end position="91"/>
    </location>
</feature>
<evidence type="ECO:0000256" key="7">
    <source>
        <dbReference type="ARBA" id="ARBA00047754"/>
    </source>
</evidence>
<sequence>MNIIKRNGQTEELIFAKFKKVIDFACEEHAGCDPLELETALLPHFKNNITTKEIQRTLIQVAVEKTSVEQPNWQFVAAKLLVYDLYKDAAIHRKYDHFGYGDFYTLLVDLTEKGLYGSYILDNYSKDEVDELGAYIKPDRDYLFNYIGLKNLADRYLIKGVNGEVLELPQELFMGVAMHLAMKEREKVKWAKQFYDVLSSLEMTVATPTLANARKPHHQLSSCFIDTVPDNLRGIYHVDQIKEDVAKYGVRNAWMFAIAPTSTTSLIAGSTAGIDPIYNKFFIEEKKNAVIPQTAPDLNPETFWYYKEAHYIDQRWSIRAAGKRQRHIDQSQSFNLYITPGISVKEFLELYVAAWENGLKTVYYCRNKSLEVEDCISCSA</sequence>
<dbReference type="Pfam" id="PF02867">
    <property type="entry name" value="Ribonuc_red_lgC"/>
    <property type="match status" value="1"/>
</dbReference>
<dbReference type="InterPro" id="IPR013509">
    <property type="entry name" value="RNR_lsu_N"/>
</dbReference>
<accession>A0ABV9Q8N5</accession>
<dbReference type="Pfam" id="PF00317">
    <property type="entry name" value="Ribonuc_red_lgN"/>
    <property type="match status" value="1"/>
</dbReference>
<keyword evidence="5 9" id="KW-0560">Oxidoreductase</keyword>
<reference evidence="12" key="1">
    <citation type="journal article" date="2019" name="Int. J. Syst. Evol. Microbiol.">
        <title>The Global Catalogue of Microorganisms (GCM) 10K type strain sequencing project: providing services to taxonomists for standard genome sequencing and annotation.</title>
        <authorList>
            <consortium name="The Broad Institute Genomics Platform"/>
            <consortium name="The Broad Institute Genome Sequencing Center for Infectious Disease"/>
            <person name="Wu L."/>
            <person name="Ma J."/>
        </authorList>
    </citation>
    <scope>NUCLEOTIDE SEQUENCE [LARGE SCALE GENOMIC DNA]</scope>
    <source>
        <strain evidence="12">WYCCWR 12678</strain>
    </source>
</reference>
<dbReference type="InterPro" id="IPR039718">
    <property type="entry name" value="Rrm1"/>
</dbReference>
<dbReference type="PANTHER" id="PTHR11573">
    <property type="entry name" value="RIBONUCLEOSIDE-DIPHOSPHATE REDUCTASE LARGE CHAIN"/>
    <property type="match status" value="1"/>
</dbReference>
<dbReference type="SUPFAM" id="SSF48168">
    <property type="entry name" value="R1 subunit of ribonucleotide reductase, N-terminal domain"/>
    <property type="match status" value="1"/>
</dbReference>
<evidence type="ECO:0000259" key="10">
    <source>
        <dbReference type="PROSITE" id="PS51161"/>
    </source>
</evidence>
<keyword evidence="12" id="KW-1185">Reference proteome</keyword>